<dbReference type="SUPFAM" id="SSF54695">
    <property type="entry name" value="POZ domain"/>
    <property type="match status" value="2"/>
</dbReference>
<dbReference type="EMBL" id="JAGKQM010000014">
    <property type="protein sequence ID" value="KAH0884526.1"/>
    <property type="molecule type" value="Genomic_DNA"/>
</dbReference>
<dbReference type="SUPFAM" id="SSF81382">
    <property type="entry name" value="Skp1 dimerisation domain-like"/>
    <property type="match status" value="2"/>
</dbReference>
<accession>A0ABQ7ZX30</accession>
<feature type="domain" description="SKP1 component dimerisation" evidence="5">
    <location>
        <begin position="232"/>
        <end position="276"/>
    </location>
</feature>
<comment type="similarity">
    <text evidence="2">Belongs to the SKP1 family.</text>
</comment>
<feature type="domain" description="SKP1 component POZ" evidence="6">
    <location>
        <begin position="3"/>
        <end position="62"/>
    </location>
</feature>
<evidence type="ECO:0000256" key="2">
    <source>
        <dbReference type="ARBA" id="ARBA00009993"/>
    </source>
</evidence>
<gene>
    <name evidence="7" type="ORF">HID58_060622</name>
</gene>
<evidence type="ECO:0008006" key="9">
    <source>
        <dbReference type="Google" id="ProtNLM"/>
    </source>
</evidence>
<dbReference type="InterPro" id="IPR016897">
    <property type="entry name" value="SKP1"/>
</dbReference>
<evidence type="ECO:0000259" key="6">
    <source>
        <dbReference type="Pfam" id="PF03931"/>
    </source>
</evidence>
<organism evidence="7 8">
    <name type="scientific">Brassica napus</name>
    <name type="common">Rape</name>
    <dbReference type="NCBI Taxonomy" id="3708"/>
    <lineage>
        <taxon>Eukaryota</taxon>
        <taxon>Viridiplantae</taxon>
        <taxon>Streptophyta</taxon>
        <taxon>Embryophyta</taxon>
        <taxon>Tracheophyta</taxon>
        <taxon>Spermatophyta</taxon>
        <taxon>Magnoliopsida</taxon>
        <taxon>eudicotyledons</taxon>
        <taxon>Gunneridae</taxon>
        <taxon>Pentapetalae</taxon>
        <taxon>rosids</taxon>
        <taxon>malvids</taxon>
        <taxon>Brassicales</taxon>
        <taxon>Brassicaceae</taxon>
        <taxon>Brassiceae</taxon>
        <taxon>Brassica</taxon>
    </lineage>
</organism>
<sequence>MSKKIMLKSSDGESFEVEEEVARQSQTLANLIEDNCTDGEIPIANVTSKILGMVVEYCKKHVVVVDGGDDSSSSSTSEEDLKKWDADFMQIDQSTMYDLILAANYLNVASLLDLACQTVADMIAQVTMSTKKILFKSSDGHLFEADEAVARQSTTISHPLEDCCAKADDEFLLPNVSGNILSLVIEYCKKHADVGSISEEDLKKWDAEFVLGMDQPTFFDLIRASNYQNIPSLIALTCQTIANMIADPNEIRATFEIKNDFTPEEEEKGRQENRWAFHLSH</sequence>
<protein>
    <recommendedName>
        <fullName evidence="9">SKP1-like protein</fullName>
    </recommendedName>
</protein>
<dbReference type="CDD" id="cd18322">
    <property type="entry name" value="BTB_POZ_SKP1"/>
    <property type="match status" value="2"/>
</dbReference>
<reference evidence="7 8" key="1">
    <citation type="submission" date="2021-05" db="EMBL/GenBank/DDBJ databases">
        <title>Genome Assembly of Synthetic Allotetraploid Brassica napus Reveals Homoeologous Exchanges between Subgenomes.</title>
        <authorList>
            <person name="Davis J.T."/>
        </authorList>
    </citation>
    <scope>NUCLEOTIDE SEQUENCE [LARGE SCALE GENOMIC DNA]</scope>
    <source>
        <strain evidence="8">cv. Da-Ae</strain>
        <tissue evidence="7">Seedling</tissue>
    </source>
</reference>
<feature type="compositionally biased region" description="Basic and acidic residues" evidence="4">
    <location>
        <begin position="262"/>
        <end position="275"/>
    </location>
</feature>
<dbReference type="Pfam" id="PF01466">
    <property type="entry name" value="Skp1"/>
    <property type="match status" value="1"/>
</dbReference>
<dbReference type="InterPro" id="IPR011333">
    <property type="entry name" value="SKP1/BTB/POZ_sf"/>
</dbReference>
<dbReference type="PANTHER" id="PTHR11165">
    <property type="entry name" value="SKP1"/>
    <property type="match status" value="1"/>
</dbReference>
<dbReference type="Gene3D" id="3.30.710.10">
    <property type="entry name" value="Potassium Channel Kv1.1, Chain A"/>
    <property type="match status" value="2"/>
</dbReference>
<evidence type="ECO:0000256" key="1">
    <source>
        <dbReference type="ARBA" id="ARBA00004906"/>
    </source>
</evidence>
<keyword evidence="8" id="KW-1185">Reference proteome</keyword>
<dbReference type="InterPro" id="IPR016072">
    <property type="entry name" value="Skp1_comp_dimer"/>
</dbReference>
<evidence type="ECO:0000259" key="5">
    <source>
        <dbReference type="Pfam" id="PF01466"/>
    </source>
</evidence>
<keyword evidence="3" id="KW-0833">Ubl conjugation pathway</keyword>
<comment type="caution">
    <text evidence="7">The sequence shown here is derived from an EMBL/GenBank/DDBJ whole genome shotgun (WGS) entry which is preliminary data.</text>
</comment>
<name>A0ABQ7ZX30_BRANA</name>
<dbReference type="InterPro" id="IPR016073">
    <property type="entry name" value="Skp1_comp_POZ"/>
</dbReference>
<evidence type="ECO:0000256" key="3">
    <source>
        <dbReference type="ARBA" id="ARBA00022786"/>
    </source>
</evidence>
<evidence type="ECO:0000313" key="7">
    <source>
        <dbReference type="EMBL" id="KAH0884526.1"/>
    </source>
</evidence>
<dbReference type="InterPro" id="IPR036296">
    <property type="entry name" value="SKP1-like_dim_sf"/>
</dbReference>
<evidence type="ECO:0000313" key="8">
    <source>
        <dbReference type="Proteomes" id="UP000824890"/>
    </source>
</evidence>
<comment type="pathway">
    <text evidence="1">Protein modification; protein ubiquitination.</text>
</comment>
<evidence type="ECO:0000256" key="4">
    <source>
        <dbReference type="SAM" id="MobiDB-lite"/>
    </source>
</evidence>
<feature type="region of interest" description="Disordered" evidence="4">
    <location>
        <begin position="262"/>
        <end position="281"/>
    </location>
</feature>
<dbReference type="Pfam" id="PF03931">
    <property type="entry name" value="Skp1_POZ"/>
    <property type="match status" value="2"/>
</dbReference>
<feature type="domain" description="SKP1 component POZ" evidence="6">
    <location>
        <begin position="131"/>
        <end position="192"/>
    </location>
</feature>
<dbReference type="Proteomes" id="UP000824890">
    <property type="component" value="Unassembled WGS sequence"/>
</dbReference>
<dbReference type="SMART" id="SM00512">
    <property type="entry name" value="Skp1"/>
    <property type="match status" value="2"/>
</dbReference>
<dbReference type="InterPro" id="IPR001232">
    <property type="entry name" value="SKP1-like"/>
</dbReference>
<proteinExistence type="inferred from homology"/>